<dbReference type="AlphaFoldDB" id="A0A7R9LVJ4"/>
<gene>
    <name evidence="2" type="ORF">ONB1V03_LOCUS6176</name>
</gene>
<organism evidence="2">
    <name type="scientific">Oppiella nova</name>
    <dbReference type="NCBI Taxonomy" id="334625"/>
    <lineage>
        <taxon>Eukaryota</taxon>
        <taxon>Metazoa</taxon>
        <taxon>Ecdysozoa</taxon>
        <taxon>Arthropoda</taxon>
        <taxon>Chelicerata</taxon>
        <taxon>Arachnida</taxon>
        <taxon>Acari</taxon>
        <taxon>Acariformes</taxon>
        <taxon>Sarcoptiformes</taxon>
        <taxon>Oribatida</taxon>
        <taxon>Brachypylina</taxon>
        <taxon>Oppioidea</taxon>
        <taxon>Oppiidae</taxon>
        <taxon>Oppiella</taxon>
    </lineage>
</organism>
<feature type="compositionally biased region" description="Polar residues" evidence="1">
    <location>
        <begin position="414"/>
        <end position="428"/>
    </location>
</feature>
<dbReference type="OrthoDB" id="6509960at2759"/>
<evidence type="ECO:0000313" key="3">
    <source>
        <dbReference type="Proteomes" id="UP000728032"/>
    </source>
</evidence>
<dbReference type="Proteomes" id="UP000728032">
    <property type="component" value="Unassembled WGS sequence"/>
</dbReference>
<keyword evidence="3" id="KW-1185">Reference proteome</keyword>
<sequence length="567" mass="65221">MTFNAVFNAIITQTKQSFSLDSHSFELFDTDFEEWVVIASGDQLIDNLAKIRVKPKDTKPSDNEFNKVDTNETTIGSIGSHRYPDTLTTIKAITEDKSSLNNEMKSSAEAEEKAKHLTLINNHLSQQKTDLGKNLMTFDMNFDNLNTKSLQNTCIQRSDKKSSINKILFESNESIGDLVDTKGVAEECNETMSDSTNDTIIQSMDSLLISNDGKASAKWSSNAINYLNIKFSHKYRYSSDCLHLYHKTIVVQFRRQSLIAIRYRFDDFKAIGFILELMDINRRCFEKNSSNDSETNPKWKTISDQMRNNGFDEWTPSKCKNGFRSAIDLYKKTLNKCADLETAEKVNPLFAILHWFDLKFLINLCEFNEIRDLRQMFKQKKYKKCDHLGLNGATKFGSNLSLFSNNDNHKNGNKYGSTQSLATNQTTPKNKHRYQSNKDIVETVKLQKISNLSQSRIQEFKTLANGVKAIVAQFGHSSRLENFWELVCNQMRANGYKNYSVLTARNVFTEYVCDYYSLTLTRCPDYKTASEVYPLFQTIHAMDLSQCLSQYSFDKIKNLRDKFSTKF</sequence>
<name>A0A7R9LVJ4_9ACAR</name>
<protein>
    <submittedName>
        <fullName evidence="2">Uncharacterized protein</fullName>
    </submittedName>
</protein>
<reference evidence="2" key="1">
    <citation type="submission" date="2020-11" db="EMBL/GenBank/DDBJ databases">
        <authorList>
            <person name="Tran Van P."/>
        </authorList>
    </citation>
    <scope>NUCLEOTIDE SEQUENCE</scope>
</reference>
<evidence type="ECO:0000256" key="1">
    <source>
        <dbReference type="SAM" id="MobiDB-lite"/>
    </source>
</evidence>
<proteinExistence type="predicted"/>
<dbReference type="EMBL" id="OC917519">
    <property type="protein sequence ID" value="CAD7647303.1"/>
    <property type="molecule type" value="Genomic_DNA"/>
</dbReference>
<dbReference type="EMBL" id="CAJPVJ010002694">
    <property type="protein sequence ID" value="CAG2166661.1"/>
    <property type="molecule type" value="Genomic_DNA"/>
</dbReference>
<feature type="region of interest" description="Disordered" evidence="1">
    <location>
        <begin position="413"/>
        <end position="434"/>
    </location>
</feature>
<accession>A0A7R9LVJ4</accession>
<evidence type="ECO:0000313" key="2">
    <source>
        <dbReference type="EMBL" id="CAD7647303.1"/>
    </source>
</evidence>